<dbReference type="EMBL" id="WQLA01000003">
    <property type="protein sequence ID" value="MVN91455.1"/>
    <property type="molecule type" value="Genomic_DNA"/>
</dbReference>
<organism evidence="1 2">
    <name type="scientific">Mucilaginibacter aquatilis</name>
    <dbReference type="NCBI Taxonomy" id="1517760"/>
    <lineage>
        <taxon>Bacteria</taxon>
        <taxon>Pseudomonadati</taxon>
        <taxon>Bacteroidota</taxon>
        <taxon>Sphingobacteriia</taxon>
        <taxon>Sphingobacteriales</taxon>
        <taxon>Sphingobacteriaceae</taxon>
        <taxon>Mucilaginibacter</taxon>
    </lineage>
</organism>
<evidence type="ECO:0000313" key="2">
    <source>
        <dbReference type="Proteomes" id="UP000434850"/>
    </source>
</evidence>
<evidence type="ECO:0000313" key="1">
    <source>
        <dbReference type="EMBL" id="MVN91455.1"/>
    </source>
</evidence>
<reference evidence="1 2" key="1">
    <citation type="submission" date="2019-12" db="EMBL/GenBank/DDBJ databases">
        <title>Mucilaginibacter sp. HME9299 genome sequencing and assembly.</title>
        <authorList>
            <person name="Kang H."/>
            <person name="Kim H."/>
            <person name="Joh K."/>
        </authorList>
    </citation>
    <scope>NUCLEOTIDE SEQUENCE [LARGE SCALE GENOMIC DNA]</scope>
    <source>
        <strain evidence="1 2">HME9299</strain>
    </source>
</reference>
<accession>A0A6I4I889</accession>
<name>A0A6I4I889_9SPHI</name>
<comment type="caution">
    <text evidence="1">The sequence shown here is derived from an EMBL/GenBank/DDBJ whole genome shotgun (WGS) entry which is preliminary data.</text>
</comment>
<dbReference type="RefSeq" id="WP_157541691.1">
    <property type="nucleotide sequence ID" value="NZ_WQLA01000003.1"/>
</dbReference>
<protein>
    <submittedName>
        <fullName evidence="1">PD-(D/E)XK motif protein</fullName>
    </submittedName>
</protein>
<dbReference type="AlphaFoldDB" id="A0A6I4I889"/>
<dbReference type="Proteomes" id="UP000434850">
    <property type="component" value="Unassembled WGS sequence"/>
</dbReference>
<keyword evidence="2" id="KW-1185">Reference proteome</keyword>
<sequence>MMTMTIKEIWSQQENDPKFTSGIMLRGFTGGILPNVFVALRSPGKYRCLAASVSNGLAPDLTPYNGLRDLEVILEPHPREAGRNLLLFKLTNPDHNDIFGILCEDLINSARTITAEQMLVQTMLNRFENWNGLFKKAAGDWLKPESQRGLWGELHFLRLFLLHGGPDHFGRVSAWVGCEGQVRDFQAGLCAVEVKTTKGNNHESVLINGDRQLDPTHLSNLFLFHISLEVLQDAGETLPALVDEIRLALIANAAALNRFNAKLLFGGYRDEDRDHYTETGYLIRAAEFYKVEGNFPRIQENELRSGIGDVEYSVMISSCRDYVVTSATVLNSLDHHE</sequence>
<dbReference type="InterPro" id="IPR025534">
    <property type="entry name" value="DUF4420"/>
</dbReference>
<proteinExistence type="predicted"/>
<gene>
    <name evidence="1" type="ORF">GO816_10000</name>
</gene>
<dbReference type="OrthoDB" id="2808696at2"/>
<dbReference type="Pfam" id="PF14390">
    <property type="entry name" value="DUF4420"/>
    <property type="match status" value="1"/>
</dbReference>